<gene>
    <name evidence="3" type="ORF">SI65_02183</name>
</gene>
<reference evidence="3 4" key="1">
    <citation type="journal article" date="2016" name="BMC Genomics">
        <title>Comparative genomic and transcriptomic analyses of the Fuzhuan brick tea-fermentation fungus Aspergillus cristatus.</title>
        <authorList>
            <person name="Ge Y."/>
            <person name="Wang Y."/>
            <person name="Liu Y."/>
            <person name="Tan Y."/>
            <person name="Ren X."/>
            <person name="Zhang X."/>
            <person name="Hyde K.D."/>
            <person name="Liu Y."/>
            <person name="Liu Z."/>
        </authorList>
    </citation>
    <scope>NUCLEOTIDE SEQUENCE [LARGE SCALE GENOMIC DNA]</scope>
    <source>
        <strain evidence="3 4">GZAAS20.1005</strain>
    </source>
</reference>
<dbReference type="AlphaFoldDB" id="A0A1E3BK48"/>
<dbReference type="InterPro" id="IPR055481">
    <property type="entry name" value="DUF7053"/>
</dbReference>
<evidence type="ECO:0000313" key="3">
    <source>
        <dbReference type="EMBL" id="ODM21340.1"/>
    </source>
</evidence>
<dbReference type="Proteomes" id="UP000094569">
    <property type="component" value="Unassembled WGS sequence"/>
</dbReference>
<dbReference type="STRING" id="573508.A0A1E3BK48"/>
<evidence type="ECO:0000313" key="4">
    <source>
        <dbReference type="Proteomes" id="UP000094569"/>
    </source>
</evidence>
<keyword evidence="4" id="KW-1185">Reference proteome</keyword>
<feature type="region of interest" description="Disordered" evidence="1">
    <location>
        <begin position="109"/>
        <end position="139"/>
    </location>
</feature>
<dbReference type="Pfam" id="PF23155">
    <property type="entry name" value="DUF7053"/>
    <property type="match status" value="1"/>
</dbReference>
<dbReference type="PANTHER" id="PTHR38117:SF2">
    <property type="entry name" value="NACHT AND WD40 DOMAIN PROTEIN"/>
    <property type="match status" value="1"/>
</dbReference>
<evidence type="ECO:0000259" key="2">
    <source>
        <dbReference type="Pfam" id="PF23155"/>
    </source>
</evidence>
<dbReference type="VEuPathDB" id="FungiDB:SI65_02183"/>
<protein>
    <recommendedName>
        <fullName evidence="2">DUF7053 domain-containing protein</fullName>
    </recommendedName>
</protein>
<feature type="compositionally biased region" description="Polar residues" evidence="1">
    <location>
        <begin position="127"/>
        <end position="136"/>
    </location>
</feature>
<dbReference type="PANTHER" id="PTHR38117">
    <property type="entry name" value="NACHT AND WD40 DOMAIN PROTEIN"/>
    <property type="match status" value="1"/>
</dbReference>
<comment type="caution">
    <text evidence="3">The sequence shown here is derived from an EMBL/GenBank/DDBJ whole genome shotgun (WGS) entry which is preliminary data.</text>
</comment>
<sequence>MKRTVFTTTTTLPATIPRETVIDTLHNHQEMIELNPLVIRYSRCQPIPSAPDEERASDWTWYELTDRISFLPGKLFRGKISYKGSFRDLPRGLRTHVYAPTGVDIRATWSVGGNKEGDEGEAGEEGQASSDATNMNDGLDGEAQGLYLREEVDLRCPFWSAGFVKKTMRRSHGVLVDRLIGKAGHGGSEAQQQQQPQQPPASPGLASPPEIRINDVPASVSMELARPRPRRRKQSVAELE</sequence>
<dbReference type="EMBL" id="JXNT01000002">
    <property type="protein sequence ID" value="ODM21340.1"/>
    <property type="molecule type" value="Genomic_DNA"/>
</dbReference>
<dbReference type="OrthoDB" id="5078320at2759"/>
<evidence type="ECO:0000256" key="1">
    <source>
        <dbReference type="SAM" id="MobiDB-lite"/>
    </source>
</evidence>
<organism evidence="3 4">
    <name type="scientific">Aspergillus cristatus</name>
    <name type="common">Chinese Fuzhuan brick tea-fermentation fungus</name>
    <name type="synonym">Eurotium cristatum</name>
    <dbReference type="NCBI Taxonomy" id="573508"/>
    <lineage>
        <taxon>Eukaryota</taxon>
        <taxon>Fungi</taxon>
        <taxon>Dikarya</taxon>
        <taxon>Ascomycota</taxon>
        <taxon>Pezizomycotina</taxon>
        <taxon>Eurotiomycetes</taxon>
        <taxon>Eurotiomycetidae</taxon>
        <taxon>Eurotiales</taxon>
        <taxon>Aspergillaceae</taxon>
        <taxon>Aspergillus</taxon>
        <taxon>Aspergillus subgen. Aspergillus</taxon>
    </lineage>
</organism>
<feature type="domain" description="DUF7053" evidence="2">
    <location>
        <begin position="2"/>
        <end position="183"/>
    </location>
</feature>
<accession>A0A1E3BK48</accession>
<feature type="region of interest" description="Disordered" evidence="1">
    <location>
        <begin position="183"/>
        <end position="240"/>
    </location>
</feature>
<proteinExistence type="predicted"/>
<name>A0A1E3BK48_ASPCR</name>